<dbReference type="Proteomes" id="UP000192277">
    <property type="component" value="Unassembled WGS sequence"/>
</dbReference>
<proteinExistence type="predicted"/>
<evidence type="ECO:0000256" key="1">
    <source>
        <dbReference type="ARBA" id="ARBA00023015"/>
    </source>
</evidence>
<dbReference type="PANTHER" id="PTHR43280">
    <property type="entry name" value="ARAC-FAMILY TRANSCRIPTIONAL REGULATOR"/>
    <property type="match status" value="1"/>
</dbReference>
<sequence length="142" mass="16870">MERKLLHILRSLLGMNKDDHPPEADDANVDLIRVRINSYMLQQKPFLKPHYKLKDLADDMQMPLHQLSAFLNKRLGMHFTDYLNQFRIKYCEDLIKNEKPGRINLKELVTKSGFHNRNTFTTAFKKFTGKTPSDYIRNRLYT</sequence>
<dbReference type="Gene3D" id="1.10.10.60">
    <property type="entry name" value="Homeodomain-like"/>
    <property type="match status" value="2"/>
</dbReference>
<dbReference type="RefSeq" id="WP_014218380.1">
    <property type="nucleotide sequence ID" value="NZ_LWBO01000003.1"/>
</dbReference>
<organism evidence="5 6">
    <name type="scientific">Niastella koreensis</name>
    <dbReference type="NCBI Taxonomy" id="354356"/>
    <lineage>
        <taxon>Bacteria</taxon>
        <taxon>Pseudomonadati</taxon>
        <taxon>Bacteroidota</taxon>
        <taxon>Chitinophagia</taxon>
        <taxon>Chitinophagales</taxon>
        <taxon>Chitinophagaceae</taxon>
        <taxon>Niastella</taxon>
    </lineage>
</organism>
<reference evidence="5 6" key="1">
    <citation type="submission" date="2016-04" db="EMBL/GenBank/DDBJ databases">
        <authorList>
            <person name="Chen L."/>
            <person name="Zhuang W."/>
            <person name="Wang G."/>
        </authorList>
    </citation>
    <scope>NUCLEOTIDE SEQUENCE [LARGE SCALE GENOMIC DNA]</scope>
    <source>
        <strain evidence="6">GR20</strain>
    </source>
</reference>
<dbReference type="EMBL" id="LWBO01000003">
    <property type="protein sequence ID" value="OQP53088.1"/>
    <property type="molecule type" value="Genomic_DNA"/>
</dbReference>
<dbReference type="SMART" id="SM00342">
    <property type="entry name" value="HTH_ARAC"/>
    <property type="match status" value="1"/>
</dbReference>
<dbReference type="PANTHER" id="PTHR43280:SF29">
    <property type="entry name" value="ARAC-FAMILY TRANSCRIPTIONAL REGULATOR"/>
    <property type="match status" value="1"/>
</dbReference>
<dbReference type="InterPro" id="IPR009057">
    <property type="entry name" value="Homeodomain-like_sf"/>
</dbReference>
<evidence type="ECO:0000313" key="5">
    <source>
        <dbReference type="EMBL" id="OQP53088.1"/>
    </source>
</evidence>
<comment type="caution">
    <text evidence="5">The sequence shown here is derived from an EMBL/GenBank/DDBJ whole genome shotgun (WGS) entry which is preliminary data.</text>
</comment>
<evidence type="ECO:0000259" key="4">
    <source>
        <dbReference type="PROSITE" id="PS01124"/>
    </source>
</evidence>
<dbReference type="InterPro" id="IPR018060">
    <property type="entry name" value="HTH_AraC"/>
</dbReference>
<keyword evidence="6" id="KW-1185">Reference proteome</keyword>
<protein>
    <recommendedName>
        <fullName evidence="4">HTH araC/xylS-type domain-containing protein</fullName>
    </recommendedName>
</protein>
<name>A0ABX3P2E7_9BACT</name>
<keyword evidence="3" id="KW-0804">Transcription</keyword>
<evidence type="ECO:0000313" key="6">
    <source>
        <dbReference type="Proteomes" id="UP000192277"/>
    </source>
</evidence>
<gene>
    <name evidence="5" type="ORF">A4D02_22055</name>
</gene>
<keyword evidence="2" id="KW-0238">DNA-binding</keyword>
<dbReference type="Pfam" id="PF12833">
    <property type="entry name" value="HTH_18"/>
    <property type="match status" value="1"/>
</dbReference>
<evidence type="ECO:0000256" key="2">
    <source>
        <dbReference type="ARBA" id="ARBA00023125"/>
    </source>
</evidence>
<dbReference type="PROSITE" id="PS01124">
    <property type="entry name" value="HTH_ARAC_FAMILY_2"/>
    <property type="match status" value="1"/>
</dbReference>
<evidence type="ECO:0000256" key="3">
    <source>
        <dbReference type="ARBA" id="ARBA00023163"/>
    </source>
</evidence>
<feature type="domain" description="HTH araC/xylS-type" evidence="4">
    <location>
        <begin position="30"/>
        <end position="138"/>
    </location>
</feature>
<keyword evidence="1" id="KW-0805">Transcription regulation</keyword>
<accession>A0ABX3P2E7</accession>
<dbReference type="SUPFAM" id="SSF46689">
    <property type="entry name" value="Homeodomain-like"/>
    <property type="match status" value="1"/>
</dbReference>